<dbReference type="Proteomes" id="UP000234789">
    <property type="component" value="Unassembled WGS sequence"/>
</dbReference>
<dbReference type="Pfam" id="PF11258">
    <property type="entry name" value="DUF3048"/>
    <property type="match status" value="1"/>
</dbReference>
<organism evidence="4 5">
    <name type="scientific">Paenibacillus pasadenensis</name>
    <dbReference type="NCBI Taxonomy" id="217090"/>
    <lineage>
        <taxon>Bacteria</taxon>
        <taxon>Bacillati</taxon>
        <taxon>Bacillota</taxon>
        <taxon>Bacilli</taxon>
        <taxon>Bacillales</taxon>
        <taxon>Paenibacillaceae</taxon>
        <taxon>Paenibacillus</taxon>
    </lineage>
</organism>
<sequence length="389" mass="41948">MQDGSASRAGAKKVPKRIRLVYDGNGGDECMSGTMTGKWLLMAAAASMLLSACSQKADAPVETAGPPSVTALPTASPSPAPSAAPAFTAPLTGEALQGPIDSRPYLVMINNHAKARPQSGLGSADLLYEVLAEGEITRFLAVFQSRAFDGAIGPVRSIRPYFIDVGKSQDAILIHSGGSPDGYAMLSREKLDHMDEITNAGAYFWRDKSRKAPHNLYTSLEKLAAGAAKKKFETAQTGAVRTLPFVSDLQQAPPGSPSSGLEVTFLLQSYKVSYRYDAESLTYKRSINGEPHVDLNDGKQLEAANVVVLEAPHRVLDDVGRREVDLDRGGRAKLFQRGQARDIQWKRSGTDDPIRFYDSETEAPLYPGQTHVLIVPDKPGLEQRLAVLP</sequence>
<evidence type="ECO:0000259" key="2">
    <source>
        <dbReference type="Pfam" id="PF11258"/>
    </source>
</evidence>
<feature type="domain" description="DUF3048" evidence="2">
    <location>
        <begin position="91"/>
        <end position="232"/>
    </location>
</feature>
<evidence type="ECO:0000256" key="1">
    <source>
        <dbReference type="SAM" id="MobiDB-lite"/>
    </source>
</evidence>
<evidence type="ECO:0008006" key="6">
    <source>
        <dbReference type="Google" id="ProtNLM"/>
    </source>
</evidence>
<evidence type="ECO:0000313" key="5">
    <source>
        <dbReference type="Proteomes" id="UP000234789"/>
    </source>
</evidence>
<feature type="domain" description="DUF3048" evidence="3">
    <location>
        <begin position="262"/>
        <end position="372"/>
    </location>
</feature>
<dbReference type="SUPFAM" id="SSF159774">
    <property type="entry name" value="YerB-like"/>
    <property type="match status" value="1"/>
</dbReference>
<dbReference type="AlphaFoldDB" id="A0A2N5NBC9"/>
<dbReference type="InterPro" id="IPR035328">
    <property type="entry name" value="DUF3048_C"/>
</dbReference>
<accession>A0A2N5NBC9</accession>
<evidence type="ECO:0000313" key="4">
    <source>
        <dbReference type="EMBL" id="PLT47659.1"/>
    </source>
</evidence>
<dbReference type="EMBL" id="NFEZ01000003">
    <property type="protein sequence ID" value="PLT47659.1"/>
    <property type="molecule type" value="Genomic_DNA"/>
</dbReference>
<comment type="caution">
    <text evidence="4">The sequence shown here is derived from an EMBL/GenBank/DDBJ whole genome shotgun (WGS) entry which is preliminary data.</text>
</comment>
<proteinExistence type="predicted"/>
<gene>
    <name evidence="4" type="ORF">B8V81_1883</name>
</gene>
<feature type="region of interest" description="Disordered" evidence="1">
    <location>
        <begin position="60"/>
        <end position="85"/>
    </location>
</feature>
<reference evidence="4 5" key="1">
    <citation type="submission" date="2017-05" db="EMBL/GenBank/DDBJ databases">
        <title>Functional genome analysis of Paenibacillus pasadenensis strain R16: insights on endophytic life style and antifungal activity.</title>
        <authorList>
            <person name="Passera A."/>
            <person name="Marcolungo L."/>
            <person name="Casati P."/>
            <person name="Brasca M."/>
            <person name="Quaglino F."/>
            <person name="Delledonne M."/>
        </authorList>
    </citation>
    <scope>NUCLEOTIDE SEQUENCE [LARGE SCALE GENOMIC DNA]</scope>
    <source>
        <strain evidence="4 5">R16</strain>
    </source>
</reference>
<dbReference type="Gene3D" id="3.50.90.10">
    <property type="entry name" value="YerB-like"/>
    <property type="match status" value="1"/>
</dbReference>
<name>A0A2N5NBC9_9BACL</name>
<dbReference type="Pfam" id="PF17479">
    <property type="entry name" value="DUF3048_C"/>
    <property type="match status" value="1"/>
</dbReference>
<dbReference type="InterPro" id="IPR023158">
    <property type="entry name" value="YerB-like_sf"/>
</dbReference>
<dbReference type="InterPro" id="IPR021416">
    <property type="entry name" value="DUF3048_N"/>
</dbReference>
<protein>
    <recommendedName>
        <fullName evidence="6">DUF3048 domain-containing protein</fullName>
    </recommendedName>
</protein>
<keyword evidence="5" id="KW-1185">Reference proteome</keyword>
<feature type="compositionally biased region" description="Low complexity" evidence="1">
    <location>
        <begin position="66"/>
        <end position="75"/>
    </location>
</feature>
<evidence type="ECO:0000259" key="3">
    <source>
        <dbReference type="Pfam" id="PF17479"/>
    </source>
</evidence>